<dbReference type="KEGG" id="ngr:NAEGRDRAFT_75030"/>
<dbReference type="InterPro" id="IPR000742">
    <property type="entry name" value="EGF"/>
</dbReference>
<dbReference type="InterPro" id="IPR009030">
    <property type="entry name" value="Growth_fac_rcpt_cys_sf"/>
</dbReference>
<reference evidence="5 6" key="1">
    <citation type="journal article" date="2010" name="Cell">
        <title>The genome of Naegleria gruberi illuminates early eukaryotic versatility.</title>
        <authorList>
            <person name="Fritz-Laylin L.K."/>
            <person name="Prochnik S.E."/>
            <person name="Ginger M.L."/>
            <person name="Dacks J.B."/>
            <person name="Carpenter M.L."/>
            <person name="Field M.C."/>
            <person name="Kuo A."/>
            <person name="Paredez A."/>
            <person name="Chapman J."/>
            <person name="Pham J."/>
            <person name="Shu S."/>
            <person name="Neupane R."/>
            <person name="Cipriano M."/>
            <person name="Mancuso J."/>
            <person name="Tu H."/>
            <person name="Salamov A."/>
            <person name="Lindquist E."/>
            <person name="Shapiro H."/>
            <person name="Lucas S."/>
            <person name="Grigoriev I.V."/>
            <person name="Cande W.Z."/>
            <person name="Fulton C."/>
            <person name="Rokhsar D.S."/>
            <person name="Dawson S.C."/>
        </authorList>
    </citation>
    <scope>NUCLEOTIDE SEQUENCE [LARGE SCALE GENOMIC DNA]</scope>
    <source>
        <strain evidence="5 6">NEG-M</strain>
    </source>
</reference>
<gene>
    <name evidence="5" type="ORF">NAEGRDRAFT_75030</name>
</gene>
<feature type="domain" description="EGF-like" evidence="4">
    <location>
        <begin position="1280"/>
        <end position="1319"/>
    </location>
</feature>
<evidence type="ECO:0000259" key="4">
    <source>
        <dbReference type="PROSITE" id="PS50026"/>
    </source>
</evidence>
<feature type="signal peptide" evidence="3">
    <location>
        <begin position="1"/>
        <end position="18"/>
    </location>
</feature>
<organism evidence="6">
    <name type="scientific">Naegleria gruberi</name>
    <name type="common">Amoeba</name>
    <dbReference type="NCBI Taxonomy" id="5762"/>
    <lineage>
        <taxon>Eukaryota</taxon>
        <taxon>Discoba</taxon>
        <taxon>Heterolobosea</taxon>
        <taxon>Tetramitia</taxon>
        <taxon>Eutetramitia</taxon>
        <taxon>Vahlkampfiidae</taxon>
        <taxon>Naegleria</taxon>
    </lineage>
</organism>
<dbReference type="PANTHER" id="PTHR24033">
    <property type="entry name" value="EGF-LIKE DOMAIN-CONTAINING PROTEIN"/>
    <property type="match status" value="1"/>
</dbReference>
<feature type="domain" description="EGF-like" evidence="4">
    <location>
        <begin position="1164"/>
        <end position="1203"/>
    </location>
</feature>
<dbReference type="RefSeq" id="XP_002669972.1">
    <property type="nucleotide sequence ID" value="XM_002669926.1"/>
</dbReference>
<dbReference type="InParanoid" id="D2W0Z1"/>
<evidence type="ECO:0000256" key="1">
    <source>
        <dbReference type="ARBA" id="ARBA00023157"/>
    </source>
</evidence>
<feature type="domain" description="EGF-like" evidence="4">
    <location>
        <begin position="1358"/>
        <end position="1398"/>
    </location>
</feature>
<dbReference type="SMART" id="SM00181">
    <property type="entry name" value="EGF"/>
    <property type="match status" value="12"/>
</dbReference>
<dbReference type="SUPFAM" id="SSF63829">
    <property type="entry name" value="Calcium-dependent phosphotriesterase"/>
    <property type="match status" value="1"/>
</dbReference>
<dbReference type="Pfam" id="PF23106">
    <property type="entry name" value="EGF_Teneurin"/>
    <property type="match status" value="1"/>
</dbReference>
<comment type="caution">
    <text evidence="2">Lacks conserved residue(s) required for the propagation of feature annotation.</text>
</comment>
<dbReference type="PROSITE" id="PS01186">
    <property type="entry name" value="EGF_2"/>
    <property type="match status" value="3"/>
</dbReference>
<proteinExistence type="predicted"/>
<dbReference type="SUPFAM" id="SSF63825">
    <property type="entry name" value="YWTD domain"/>
    <property type="match status" value="1"/>
</dbReference>
<dbReference type="Gene3D" id="2.40.10.500">
    <property type="match status" value="1"/>
</dbReference>
<dbReference type="InterPro" id="IPR013111">
    <property type="entry name" value="EGF_extracell"/>
</dbReference>
<dbReference type="InterPro" id="IPR056822">
    <property type="entry name" value="TEN_NHL"/>
</dbReference>
<name>D2W0Z1_NAEGR</name>
<dbReference type="Pfam" id="PF25021">
    <property type="entry name" value="TEN_NHL"/>
    <property type="match status" value="2"/>
</dbReference>
<dbReference type="SUPFAM" id="SSF57196">
    <property type="entry name" value="EGF/Laminin"/>
    <property type="match status" value="1"/>
</dbReference>
<keyword evidence="6" id="KW-1185">Reference proteome</keyword>
<evidence type="ECO:0000313" key="6">
    <source>
        <dbReference type="Proteomes" id="UP000006671"/>
    </source>
</evidence>
<feature type="disulfide bond" evidence="2">
    <location>
        <begin position="1309"/>
        <end position="1318"/>
    </location>
</feature>
<dbReference type="OrthoDB" id="283575at2759"/>
<feature type="disulfide bond" evidence="2">
    <location>
        <begin position="1193"/>
        <end position="1202"/>
    </location>
</feature>
<keyword evidence="2" id="KW-0245">EGF-like domain</keyword>
<dbReference type="InterPro" id="IPR011042">
    <property type="entry name" value="6-blade_b-propeller_TolB-like"/>
</dbReference>
<feature type="domain" description="EGF-like" evidence="4">
    <location>
        <begin position="1437"/>
        <end position="1476"/>
    </location>
</feature>
<evidence type="ECO:0000256" key="3">
    <source>
        <dbReference type="SAM" id="SignalP"/>
    </source>
</evidence>
<dbReference type="PROSITE" id="PS50026">
    <property type="entry name" value="EGF_3"/>
    <property type="match status" value="4"/>
</dbReference>
<dbReference type="STRING" id="5762.D2W0Z1"/>
<dbReference type="PROSITE" id="PS00022">
    <property type="entry name" value="EGF_1"/>
    <property type="match status" value="5"/>
</dbReference>
<evidence type="ECO:0000313" key="5">
    <source>
        <dbReference type="EMBL" id="EFC37228.1"/>
    </source>
</evidence>
<accession>D2W0Z1</accession>
<evidence type="ECO:0000256" key="2">
    <source>
        <dbReference type="PROSITE-ProRule" id="PRU00076"/>
    </source>
</evidence>
<dbReference type="Proteomes" id="UP000006671">
    <property type="component" value="Unassembled WGS sequence"/>
</dbReference>
<dbReference type="SUPFAM" id="SSF57184">
    <property type="entry name" value="Growth factor receptor domain"/>
    <property type="match status" value="1"/>
</dbReference>
<dbReference type="eggNOG" id="KOG2177">
    <property type="taxonomic scope" value="Eukaryota"/>
</dbReference>
<dbReference type="EMBL" id="GG738920">
    <property type="protein sequence ID" value="EFC37228.1"/>
    <property type="molecule type" value="Genomic_DNA"/>
</dbReference>
<dbReference type="eggNOG" id="KOG1225">
    <property type="taxonomic scope" value="Eukaryota"/>
</dbReference>
<feature type="chain" id="PRO_5003038112" evidence="3">
    <location>
        <begin position="19"/>
        <end position="2346"/>
    </location>
</feature>
<protein>
    <submittedName>
        <fullName evidence="5">Predicted protein</fullName>
    </submittedName>
</protein>
<dbReference type="Gene3D" id="2.120.10.30">
    <property type="entry name" value="TolB, C-terminal domain"/>
    <property type="match status" value="4"/>
</dbReference>
<keyword evidence="1 2" id="KW-1015">Disulfide bond</keyword>
<dbReference type="InterPro" id="IPR051830">
    <property type="entry name" value="NOTCH_homolog"/>
</dbReference>
<feature type="disulfide bond" evidence="2">
    <location>
        <begin position="1388"/>
        <end position="1397"/>
    </location>
</feature>
<sequence length="2346" mass="251611">MKIPSGIILLLLLGFAAAWLLAEHKVECTIDHKIVAGGLVDPITGIDASGFKFKNPASACVNPKTGDVFLTDADTINKPSLGFNRIFRVNRQTNIITTYAGNGYSSVTSGDGELAIDAGMTPSVCTVDMAGDLYFYDISSSAIRVVNGTTGKISTFASVSKPFSLASDDNFIYYSATFSVGKFNKVTKVKTVYDSSVGTSYVVLGLDGSLYYSATSEKTIKKVDKQGAISIIAGQTSVGCGNGNKDVCGDGGLASSALFYQPSSLHVQENGNLVIADQYRVRMISPNGTVSTLAGTGTFNSYFGGANGDGSSAITAVLKDVGVIFGYNNTVYIQDARNLRYRKVENSIINHAFGTCDKGVAFGEGNRLINTNLNSGLASLAFDSQDNMYLAWQNIVYKVYNGIVKRIAGTEIGDYGTNGNALNALLSVGKIIVNSNNDVIFPAVNKVKKIETSTGLVREFNITGLNSPKAICLDANDNLIIMDTSNCVIKYFDVTTQQVSQLSKTNAGCDPGASGFFVNSTLFSSPSDCAVDKKNGDIYISENNKIRVIRKSDSKVYTIAGNGNYCLKTTYNTNKCGDGGLATSAAISSNGLALNSATSELFFSDLAWDGANNNYYSTIRKVNLTSGVISTVAGTGSSPPKTGTYIYGEWSDPLATPILVSTVSVSNGGKLYFPDGSDQGYIRTINSNNRIVSITGHYYSDSIYYNGENLTATESYLCNPTSIAKHKNGDLFFGLTCKTIVQQGAVWTTFSRIVKLDSNTGRINTIIGNFKETTSPDGLSGLQTSISPYRDASSYFPLGVVVTDAGEVIYSDSQSNIIRKLNLNGVIETIVGTNTSCPNSTYTCGDNGDAKLANLKQPTGLFLTESGVLYIADSGNHRIRKVENGTISTVIGSGYSCSSAGAASCDSTDPLLVKLLTPAAVYITKSGDVYVADTGNNKVRKLSNGILSTVVGTSLDLPTGLFVDESNNDVYISDRTRTVRKVSKGFLSIYAGTLNNAVYSISGNVSFCYPTSILQTNDGILVADTESGLIRSVKLSCPTGYYGLNCEYYNCFGISSLNSNTCNGFGNCSAPDVCSCDSSHEGSQCEIGKCFGISKNNSMVCTGHGLCLSLDTCSCNGDYYGEKCNLPYCFSIRSNETSVCSGQGNCVEKDQCSCRNNYLGAMCENAPCFGVSYNASNVCSGNGECVSLNNCTCDEGYYGDLCNLPICFSIKSNDSSVCSGQGDCIGKDQCSCRNNYLGAMCENAPCFGIVYNATNVCSGHGLCVSGSCQCSDNYFGSNCSVTTCFGTASNDSSVCSGNGICSSFDECKCSTGYTGVNCNVSTCYGLPATNASVCSGHGLCTSPNQCSCNQGWNGTYCNVTSCFGIVSTSVSNVCNGHGSCIAPNECSCKQGYLGSSCNVTFCYGVSSNESNVCSGHGTCGDLNSCSCSSDWYGSKCNITTCFGIKGDQNTVCSGHGSCPSTNQCNCQENYYGTSCSVRCDSNTCNGHGNCSSTGQCQCFSDVEHGFWTSSNCSKCDSNRYGENCWVTIGNSSMVTPDGIGLLLQLVNPNANIKNLQVDCNILLSSETIRKLDSPICRWTNLSTSELTIQMGLENSIQLGDSLYVNTNYFNTANLKPSYIPITVMKNSNPTVLPEAVISTTSKSFSNCDSIVIQGSESRDKNYRDLTFEWRFVNSPLSPSALSLITLTKPTLILADSQPSGNYIVELVVISKFGARSLPVSYSFKKLSASMPQINAESNSMDVFVDRLPIIVKKYVSYKSCLGEILKSNEYTVNWTQTSGPTNAKFETLPNGDLAIYSFQSQLSNTFTFVATLNYSMEIASTKVTINTHEPNFAVLVYQTDLNSTHVTVNVESDPVESLAQYKDNIQFTWNCKNVDETNCDSSILNTLAYHGNVKSTKFMLARKSSLSIRLGLDVTLSGNNHSNEMVVTFPKDETVPVVELVSVSPAGSQLTTEDILTIQLLVRVSGQIENIDSLITRNWNLNGQPISNDLVLSPSPSKSNYISLDLSKLSAGSSNTLLFNVSSVSSKLFSTFTYSFSLAPNPLPCSCSVSPSTGFALETLFTISCPNCLTSNTALQVLFTDVKTGVRVPLMDATVSELTTQLPYTGDEQLPLHFVVRNTKTGAKTETSVLQSAKVPSAISLSEVKTKKMAWNAFYRSLYANDPRKVVFNYISTVVKEMTRRNSVTRRNLKVTNCLNGGVYNSFTKMCACKSGFKKIDCSMTLSDWNAIVLDNYETAKSVIEELNSRNSLEAPQESKIASQISSLYHLLETVDENSPELLDQVLSIFNNTIQDATKFSYITISNSLASTMSEILGLLYKSQLYNAGNRIAQLGCIYQVQKSIDWKFY</sequence>
<dbReference type="GeneID" id="8856868"/>
<keyword evidence="3" id="KW-0732">Signal</keyword>
<dbReference type="Gene3D" id="2.10.25.10">
    <property type="entry name" value="Laminin"/>
    <property type="match status" value="6"/>
</dbReference>
<dbReference type="VEuPathDB" id="AmoebaDB:NAEGRDRAFT_75030"/>
<dbReference type="PANTHER" id="PTHR24033:SF151">
    <property type="entry name" value="NOTCH 2"/>
    <property type="match status" value="1"/>
</dbReference>
<dbReference type="Pfam" id="PF07974">
    <property type="entry name" value="EGF_2"/>
    <property type="match status" value="2"/>
</dbReference>
<feature type="disulfide bond" evidence="2">
    <location>
        <begin position="1466"/>
        <end position="1475"/>
    </location>
</feature>
<dbReference type="SUPFAM" id="SSF101898">
    <property type="entry name" value="NHL repeat"/>
    <property type="match status" value="2"/>
</dbReference>